<keyword evidence="8" id="KW-0106">Calcium</keyword>
<dbReference type="PANTHER" id="PTHR10166:SF37">
    <property type="entry name" value="STOLID, ISOFORM H"/>
    <property type="match status" value="1"/>
</dbReference>
<evidence type="ECO:0000256" key="7">
    <source>
        <dbReference type="ARBA" id="ARBA00022729"/>
    </source>
</evidence>
<evidence type="ECO:0000259" key="17">
    <source>
        <dbReference type="PROSITE" id="PS50234"/>
    </source>
</evidence>
<keyword evidence="7" id="KW-0732">Signal</keyword>
<evidence type="ECO:0000256" key="13">
    <source>
        <dbReference type="ARBA" id="ARBA00023157"/>
    </source>
</evidence>
<evidence type="ECO:0000256" key="12">
    <source>
        <dbReference type="ARBA" id="ARBA00023136"/>
    </source>
</evidence>
<evidence type="ECO:0000256" key="11">
    <source>
        <dbReference type="ARBA" id="ARBA00023065"/>
    </source>
</evidence>
<evidence type="ECO:0000256" key="10">
    <source>
        <dbReference type="ARBA" id="ARBA00022989"/>
    </source>
</evidence>
<dbReference type="Pfam" id="PF08399">
    <property type="entry name" value="VWA_N"/>
    <property type="match status" value="1"/>
</dbReference>
<dbReference type="Proteomes" id="UP001549921">
    <property type="component" value="Unassembled WGS sequence"/>
</dbReference>
<keyword evidence="15" id="KW-0407">Ion channel</keyword>
<keyword evidence="11" id="KW-0406">Ion transport</keyword>
<dbReference type="InterPro" id="IPR036465">
    <property type="entry name" value="vWFA_dom_sf"/>
</dbReference>
<dbReference type="GO" id="GO:0046872">
    <property type="term" value="F:metal ion binding"/>
    <property type="evidence" value="ECO:0007669"/>
    <property type="project" value="UniProtKB-KW"/>
</dbReference>
<dbReference type="Pfam" id="PF08473">
    <property type="entry name" value="VGCC_alpha2"/>
    <property type="match status" value="1"/>
</dbReference>
<evidence type="ECO:0000256" key="14">
    <source>
        <dbReference type="ARBA" id="ARBA00023180"/>
    </source>
</evidence>
<dbReference type="SUPFAM" id="SSF53300">
    <property type="entry name" value="vWA-like"/>
    <property type="match status" value="1"/>
</dbReference>
<dbReference type="InterPro" id="IPR013680">
    <property type="entry name" value="VDCC_a2/dsu"/>
</dbReference>
<keyword evidence="14" id="KW-0325">Glycoprotein</keyword>
<evidence type="ECO:0000256" key="3">
    <source>
        <dbReference type="ARBA" id="ARBA00022568"/>
    </source>
</evidence>
<dbReference type="PROSITE" id="PS50234">
    <property type="entry name" value="VWFA"/>
    <property type="match status" value="1"/>
</dbReference>
<keyword evidence="12" id="KW-0472">Membrane</keyword>
<keyword evidence="3" id="KW-0109">Calcium transport</keyword>
<accession>A0ABD0SQ86</accession>
<dbReference type="InterPro" id="IPR051173">
    <property type="entry name" value="Ca_channel_alpha-2/delta"/>
</dbReference>
<keyword evidence="2" id="KW-0813">Transport</keyword>
<evidence type="ECO:0000256" key="1">
    <source>
        <dbReference type="ARBA" id="ARBA00004479"/>
    </source>
</evidence>
<evidence type="ECO:0000256" key="6">
    <source>
        <dbReference type="ARBA" id="ARBA00022723"/>
    </source>
</evidence>
<dbReference type="SMART" id="SM00327">
    <property type="entry name" value="VWA"/>
    <property type="match status" value="1"/>
</dbReference>
<evidence type="ECO:0000256" key="2">
    <source>
        <dbReference type="ARBA" id="ARBA00022448"/>
    </source>
</evidence>
<proteinExistence type="predicted"/>
<evidence type="ECO:0000313" key="18">
    <source>
        <dbReference type="EMBL" id="KAL0821213.1"/>
    </source>
</evidence>
<evidence type="ECO:0000256" key="9">
    <source>
        <dbReference type="ARBA" id="ARBA00022882"/>
    </source>
</evidence>
<dbReference type="Gene3D" id="3.30.450.20">
    <property type="entry name" value="PAS domain"/>
    <property type="match status" value="1"/>
</dbReference>
<sequence>MKLSLVISYCFIVCTHSAKQKHVINKTVPVPEPKKIEEKPDGHKTPNKVNPKDIPDLISKIPKTKIIQLIQPDAVSQWAKEISESLLENEDRVVHSKDLAAGFSNVRIVARNGSAIVEQMAQNLEDLLTNRVKAAEAIMRKAEALSREELRPPPDYTYDYSIDLDKLKKKLEPESEWDVPEVCRSLRKLRLRHSAHFDADVSLDHSSVHPAAEVFDCGPIIKKHLYWSEGLLATFKDNYAQDASMDFQFFCSARGFLRHYPAADWSSLFQLPVETDDVYDCRLRPWYVSANGAPRDILILLDASGSMDNSSNQVTAEWFTQALLNALPDDDQVNVLRFNVVVESPISCFDDKLVSADHVNTAAMMSELKELPFRNETKMDYVLRYSIRLLQRQKPTPERPASCQQAIVVVTDSLYHNYTELLRELDPTGRIRLFVMWMHDQFGLRDNTRDYSSYISCDRDGYYAELLSSNDVTEQVMRILRVLERPLVAQRKERLRVFSDVYAHVEEPRRSEFYWQQKENAEQVYRYRELRRNKEKLLNDTYKHHMHQQSLDKFGLYYEGQDLNYRLQISVSVPVFDSTTLQNITIKLDEENQRNATRTYPVNRLVGVAGVDIPIDHLKLLLPYYQLGPGGTLFLIDHRGKIVLHDNHRPTFDGDILKPGYRTVDFIDLEQPQKEHPPRDYPEKWIEFRRSLVIQHPQGIRVMHGKNVYEGGMRVTLEQREYFWKRVVDHYTAVVVLPPYGRHHAVPDGQFTQQIAAEALKTLTRSDFAIHPEWLYCKHVEPHFDTPEAEVLHFIRRRSDEPNFAAKKLKHLFSPLDPALLDKTYQCNEELIARLCRDAVATSKWVEDHEESECENCKLGAVTAFFSSESGLTRWLEYHVTTSHAPPPAGSAWNLGPAEPWYRRAVAAGVAELVVHAPVTPVRRMRNTEANPPPVGTRGEFLTAARVVGSDKAVIGVAGFHFHPQHFEDLLVSVTYDPCDEKDDDCKPSCDGRIWSCVVIDEGGWIVAGGPKPSDDDDASPEDPIRFHLATAYPAAMNALVKAKIFTVHWLHDYQGVCFPLEESSASMILPSLVKSIWRTACLLINVAQELVTVLTILSASGSVYGDTQKERDKRHNRVRRDFERERYDRLYDDRVLVNRSRFAACDRSRPLYELQRTSQAMEYLRRGVSLCSWPLVGAPVPGTNLVLLAIYTRCRYHEEPVHDPLINKPVDVDKLMSNRDWEKSGDRDWGKMSTASQLACFRNRVPLPGRPPRVPCFPHNYTQEEGYRQCGPWLPDPEEEENKGACAKLSVLLKILFLFTLFINH</sequence>
<comment type="caution">
    <text evidence="18">The sequence shown here is derived from an EMBL/GenBank/DDBJ whole genome shotgun (WGS) entry which is preliminary data.</text>
</comment>
<dbReference type="PANTHER" id="PTHR10166">
    <property type="entry name" value="VOLTAGE-DEPENDENT CALCIUM CHANNEL SUBUNIT ALPHA-2/DELTA-RELATED"/>
    <property type="match status" value="1"/>
</dbReference>
<keyword evidence="9" id="KW-0851">Voltage-gated channel</keyword>
<reference evidence="18 19" key="1">
    <citation type="submission" date="2024-06" db="EMBL/GenBank/DDBJ databases">
        <title>A chromosome-level genome assembly of beet webworm, Loxostege sticticalis.</title>
        <authorList>
            <person name="Zhang Y."/>
        </authorList>
    </citation>
    <scope>NUCLEOTIDE SEQUENCE [LARGE SCALE GENOMIC DNA]</scope>
    <source>
        <strain evidence="18">AQ028</strain>
        <tissue evidence="18">Male pupae</tissue>
    </source>
</reference>
<gene>
    <name evidence="18" type="ORF">ABMA28_005820</name>
</gene>
<name>A0ABD0SQ86_LOXSC</name>
<organism evidence="18 19">
    <name type="scientific">Loxostege sticticalis</name>
    <name type="common">Beet webworm moth</name>
    <dbReference type="NCBI Taxonomy" id="481309"/>
    <lineage>
        <taxon>Eukaryota</taxon>
        <taxon>Metazoa</taxon>
        <taxon>Ecdysozoa</taxon>
        <taxon>Arthropoda</taxon>
        <taxon>Hexapoda</taxon>
        <taxon>Insecta</taxon>
        <taxon>Pterygota</taxon>
        <taxon>Neoptera</taxon>
        <taxon>Endopterygota</taxon>
        <taxon>Lepidoptera</taxon>
        <taxon>Glossata</taxon>
        <taxon>Ditrysia</taxon>
        <taxon>Pyraloidea</taxon>
        <taxon>Crambidae</taxon>
        <taxon>Pyraustinae</taxon>
        <taxon>Loxostege</taxon>
    </lineage>
</organism>
<evidence type="ECO:0000256" key="5">
    <source>
        <dbReference type="ARBA" id="ARBA00022692"/>
    </source>
</evidence>
<feature type="domain" description="VWFA" evidence="17">
    <location>
        <begin position="296"/>
        <end position="483"/>
    </location>
</feature>
<evidence type="ECO:0000313" key="19">
    <source>
        <dbReference type="Proteomes" id="UP001549921"/>
    </source>
</evidence>
<dbReference type="InterPro" id="IPR002035">
    <property type="entry name" value="VWF_A"/>
</dbReference>
<dbReference type="EMBL" id="JBEDNZ010000018">
    <property type="protein sequence ID" value="KAL0821213.1"/>
    <property type="molecule type" value="Genomic_DNA"/>
</dbReference>
<comment type="subcellular location">
    <subcellularLocation>
        <location evidence="1">Membrane</location>
        <topology evidence="1">Single-pass type I membrane protein</topology>
    </subcellularLocation>
</comment>
<protein>
    <recommendedName>
        <fullName evidence="17">VWFA domain-containing protein</fullName>
    </recommendedName>
</protein>
<feature type="region of interest" description="Disordered" evidence="16">
    <location>
        <begin position="32"/>
        <end position="51"/>
    </location>
</feature>
<dbReference type="GO" id="GO:0005262">
    <property type="term" value="F:calcium channel activity"/>
    <property type="evidence" value="ECO:0007669"/>
    <property type="project" value="UniProtKB-KW"/>
</dbReference>
<keyword evidence="5" id="KW-0812">Transmembrane</keyword>
<evidence type="ECO:0000256" key="4">
    <source>
        <dbReference type="ARBA" id="ARBA00022673"/>
    </source>
</evidence>
<dbReference type="Gene3D" id="3.40.50.410">
    <property type="entry name" value="von Willebrand factor, type A domain"/>
    <property type="match status" value="1"/>
</dbReference>
<keyword evidence="10" id="KW-1133">Transmembrane helix</keyword>
<dbReference type="InterPro" id="IPR013608">
    <property type="entry name" value="VWA_N"/>
</dbReference>
<evidence type="ECO:0000256" key="16">
    <source>
        <dbReference type="SAM" id="MobiDB-lite"/>
    </source>
</evidence>
<keyword evidence="4" id="KW-0107">Calcium channel</keyword>
<keyword evidence="13" id="KW-1015">Disulfide bond</keyword>
<keyword evidence="6" id="KW-0479">Metal-binding</keyword>
<evidence type="ECO:0000256" key="8">
    <source>
        <dbReference type="ARBA" id="ARBA00022837"/>
    </source>
</evidence>
<dbReference type="Pfam" id="PF13519">
    <property type="entry name" value="VWA_2"/>
    <property type="match status" value="1"/>
</dbReference>
<evidence type="ECO:0000256" key="15">
    <source>
        <dbReference type="ARBA" id="ARBA00023303"/>
    </source>
</evidence>
<dbReference type="GO" id="GO:0034702">
    <property type="term" value="C:monoatomic ion channel complex"/>
    <property type="evidence" value="ECO:0007669"/>
    <property type="project" value="UniProtKB-KW"/>
</dbReference>